<feature type="region of interest" description="Disordered" evidence="2">
    <location>
        <begin position="929"/>
        <end position="997"/>
    </location>
</feature>
<dbReference type="Pfam" id="PF00415">
    <property type="entry name" value="RCC1"/>
    <property type="match status" value="1"/>
</dbReference>
<dbReference type="Gene3D" id="2.130.10.30">
    <property type="entry name" value="Regulator of chromosome condensation 1/beta-lactamase-inhibitor protein II"/>
    <property type="match status" value="1"/>
</dbReference>
<dbReference type="GO" id="GO:0005886">
    <property type="term" value="C:plasma membrane"/>
    <property type="evidence" value="ECO:0007669"/>
    <property type="project" value="TreeGrafter"/>
</dbReference>
<comment type="caution">
    <text evidence="5">The sequence shown here is derived from an EMBL/GenBank/DDBJ whole genome shotgun (WGS) entry which is preliminary data.</text>
</comment>
<feature type="transmembrane region" description="Helical" evidence="3">
    <location>
        <begin position="761"/>
        <end position="793"/>
    </location>
</feature>
<feature type="transmembrane region" description="Helical" evidence="3">
    <location>
        <begin position="700"/>
        <end position="720"/>
    </location>
</feature>
<dbReference type="Proteomes" id="UP000604046">
    <property type="component" value="Unassembled WGS sequence"/>
</dbReference>
<dbReference type="AlphaFoldDB" id="A0A812LVM6"/>
<gene>
    <name evidence="5" type="primary">HERC4</name>
    <name evidence="5" type="ORF">SNAT2548_LOCUS12300</name>
</gene>
<evidence type="ECO:0000256" key="3">
    <source>
        <dbReference type="SAM" id="Phobius"/>
    </source>
</evidence>
<name>A0A812LVM6_9DINO</name>
<feature type="repeat" description="RCC1" evidence="1">
    <location>
        <begin position="62"/>
        <end position="122"/>
    </location>
</feature>
<dbReference type="InterPro" id="IPR009091">
    <property type="entry name" value="RCC1/BLIP-II"/>
</dbReference>
<dbReference type="SUPFAM" id="SSF50985">
    <property type="entry name" value="RCC1/BLIP-II"/>
    <property type="match status" value="1"/>
</dbReference>
<feature type="compositionally biased region" description="Acidic residues" evidence="2">
    <location>
        <begin position="1014"/>
        <end position="1032"/>
    </location>
</feature>
<keyword evidence="3" id="KW-0472">Membrane</keyword>
<evidence type="ECO:0000256" key="2">
    <source>
        <dbReference type="SAM" id="MobiDB-lite"/>
    </source>
</evidence>
<dbReference type="CDD" id="cd17039">
    <property type="entry name" value="Ubl_ubiquitin_like"/>
    <property type="match status" value="1"/>
</dbReference>
<feature type="domain" description="Anoctamin transmembrane" evidence="4">
    <location>
        <begin position="525"/>
        <end position="807"/>
    </location>
</feature>
<dbReference type="PANTHER" id="PTHR13018:SF83">
    <property type="entry name" value="RRM DOMAIN-CONTAINING PROTEIN"/>
    <property type="match status" value="1"/>
</dbReference>
<dbReference type="PROSITE" id="PS50012">
    <property type="entry name" value="RCC1_3"/>
    <property type="match status" value="1"/>
</dbReference>
<dbReference type="InterPro" id="IPR049452">
    <property type="entry name" value="Anoctamin_TM"/>
</dbReference>
<dbReference type="GO" id="GO:0005227">
    <property type="term" value="F:calcium-activated cation channel activity"/>
    <property type="evidence" value="ECO:0007669"/>
    <property type="project" value="InterPro"/>
</dbReference>
<feature type="compositionally biased region" description="Acidic residues" evidence="2">
    <location>
        <begin position="974"/>
        <end position="987"/>
    </location>
</feature>
<feature type="compositionally biased region" description="Basic and acidic residues" evidence="2">
    <location>
        <begin position="958"/>
        <end position="973"/>
    </location>
</feature>
<dbReference type="Pfam" id="PF04547">
    <property type="entry name" value="Anoctamin"/>
    <property type="match status" value="1"/>
</dbReference>
<feature type="transmembrane region" description="Helical" evidence="3">
    <location>
        <begin position="657"/>
        <end position="680"/>
    </location>
</feature>
<protein>
    <submittedName>
        <fullName evidence="5">HERC4 protein</fullName>
    </submittedName>
</protein>
<dbReference type="InterPro" id="IPR000408">
    <property type="entry name" value="Reg_chr_condens"/>
</dbReference>
<feature type="transmembrane region" description="Helical" evidence="3">
    <location>
        <begin position="297"/>
        <end position="317"/>
    </location>
</feature>
<evidence type="ECO:0000313" key="6">
    <source>
        <dbReference type="Proteomes" id="UP000604046"/>
    </source>
</evidence>
<keyword evidence="3" id="KW-1133">Transmembrane helix</keyword>
<feature type="transmembrane region" description="Helical" evidence="3">
    <location>
        <begin position="581"/>
        <end position="602"/>
    </location>
</feature>
<feature type="transmembrane region" description="Helical" evidence="3">
    <location>
        <begin position="614"/>
        <end position="636"/>
    </location>
</feature>
<dbReference type="OrthoDB" id="286234at2759"/>
<accession>A0A812LVM6</accession>
<feature type="region of interest" description="Disordered" evidence="2">
    <location>
        <begin position="130"/>
        <end position="156"/>
    </location>
</feature>
<reference evidence="5" key="1">
    <citation type="submission" date="2021-02" db="EMBL/GenBank/DDBJ databases">
        <authorList>
            <person name="Dougan E. K."/>
            <person name="Rhodes N."/>
            <person name="Thang M."/>
            <person name="Chan C."/>
        </authorList>
    </citation>
    <scope>NUCLEOTIDE SEQUENCE</scope>
</reference>
<sequence>MGSEPEWYSFGRCQHGELGRRVVTEGVEVPGLENADVRPLEVSGLSELACGHFHNLARAPTGEIFVWGANGESQLGLGADNADDAFVAAPCKADALQSLQESGESVSHFAAGRSHSVFVTSPGGRCFISGRLPTAEPSSSSSRRSEVREIQLTDASAQPQGQIVSCAAGETTTFFLSTEGEVKSKLEGIFLQQLQKQGEEDVTEVDITLTFNDRVLQDEETLQGAGVTENATITALSRKLAEVHGHHSGVFSVRKAFEELAELGESTAEKELQALNQAPPFSLFCNIQELGELGAGWVLFFHFVQFLGFLCIFLFVLQLPSYFVFRAATPEDLASWRNHTGTKRDQPISFDWITAGNVGPHGASSSWPWLCSLATAVVMLLLLPQYSRLQHWTKQHVDRQHVHPDDFALFIEGLPEDARDEEEIKQFIEAHGREGEETDVVMVAIAYDVAKFQSMLADIREAKEELREAPTMEKAVFEARLRERRAPFRSSDALREALPCTGQAVVVLRSQSEHREVLEEWDTFYEWLMTSLQCLKINSRQPRFRGRHVVRITRAANPSDILWENLGTSHRSRLYLRAKTYGIVALILLACLSLVVALNWALDGALGRKNTRVSGALATLSSLLVALVVMGTRIWASRTIRKQVMQQMHETKTTRDVSLLTKLALFYLTAYCVIAILVNWDPMQGEWYTVGGLVSDISSLMLINCITIPVSIILGCNLFIRRILRDSRLDLADPPPGLTQKRYQSFFELPDMDQTRPFAKILLTFSLGFIFMPIWPYAILIAAVALFLEYWAFKYQLLRQSKRPYRQGHEVSYAALRLLYVGTAGYALAQELFLKPSLAEAEASWAGFISLPLFVAPLLLMALSTRVQRLLCGGFLLVGQEAPTSSEVDYYVAQRAWPKHQKYHTTSMVYLLGFEVMDARARKLKWDPRTGNVKDPLSVPPPPTVSGPVASIVGSLTEHADEASMDVADRTAKDEEDDSDEDVEETEAIATEDPAALAMEEMKHKVPLSMLDAEADTEDDSEDVSTDDSDEDPGPRRPLVLAPGHTARLTALRKAGAEKFNGLTVTLLHSEGPKWVVQLPGGQKASIPPVNLQLKVKIVGLRSGQGKLYNGTVATLIEWNHAATKWLVELFTGIQALIPAENLEPVEAISDS</sequence>
<dbReference type="EMBL" id="CAJNDS010001169">
    <property type="protein sequence ID" value="CAE7250424.1"/>
    <property type="molecule type" value="Genomic_DNA"/>
</dbReference>
<evidence type="ECO:0000313" key="5">
    <source>
        <dbReference type="EMBL" id="CAE7250424.1"/>
    </source>
</evidence>
<organism evidence="5 6">
    <name type="scientific">Symbiodinium natans</name>
    <dbReference type="NCBI Taxonomy" id="878477"/>
    <lineage>
        <taxon>Eukaryota</taxon>
        <taxon>Sar</taxon>
        <taxon>Alveolata</taxon>
        <taxon>Dinophyceae</taxon>
        <taxon>Suessiales</taxon>
        <taxon>Symbiodiniaceae</taxon>
        <taxon>Symbiodinium</taxon>
    </lineage>
</organism>
<keyword evidence="6" id="KW-1185">Reference proteome</keyword>
<keyword evidence="3" id="KW-0812">Transmembrane</keyword>
<evidence type="ECO:0000259" key="4">
    <source>
        <dbReference type="Pfam" id="PF04547"/>
    </source>
</evidence>
<proteinExistence type="predicted"/>
<dbReference type="InterPro" id="IPR045122">
    <property type="entry name" value="Csc1-like"/>
</dbReference>
<evidence type="ECO:0000256" key="1">
    <source>
        <dbReference type="PROSITE-ProRule" id="PRU00235"/>
    </source>
</evidence>
<dbReference type="PANTHER" id="PTHR13018">
    <property type="entry name" value="PROBABLE MEMBRANE PROTEIN DUF221-RELATED"/>
    <property type="match status" value="1"/>
</dbReference>
<feature type="region of interest" description="Disordered" evidence="2">
    <location>
        <begin position="1014"/>
        <end position="1041"/>
    </location>
</feature>